<dbReference type="AlphaFoldDB" id="A0A9R0JXR3"/>
<accession>A0A9R0JXR3</accession>
<dbReference type="Pfam" id="PF13966">
    <property type="entry name" value="zf-RVT"/>
    <property type="match status" value="1"/>
</dbReference>
<dbReference type="GeneID" id="110790536"/>
<dbReference type="PANTHER" id="PTHR33116:SF84">
    <property type="entry name" value="RNA-DIRECTED DNA POLYMERASE"/>
    <property type="match status" value="1"/>
</dbReference>
<reference evidence="2" key="1">
    <citation type="journal article" date="2021" name="Nat. Commun.">
        <title>Genomic analyses provide insights into spinach domestication and the genetic basis of agronomic traits.</title>
        <authorList>
            <person name="Cai X."/>
            <person name="Sun X."/>
            <person name="Xu C."/>
            <person name="Sun H."/>
            <person name="Wang X."/>
            <person name="Ge C."/>
            <person name="Zhang Z."/>
            <person name="Wang Q."/>
            <person name="Fei Z."/>
            <person name="Jiao C."/>
            <person name="Wang Q."/>
        </authorList>
    </citation>
    <scope>NUCLEOTIDE SEQUENCE [LARGE SCALE GENOMIC DNA]</scope>
    <source>
        <strain evidence="2">cv. Varoflay</strain>
    </source>
</reference>
<proteinExistence type="predicted"/>
<dbReference type="Proteomes" id="UP000813463">
    <property type="component" value="Chromosome 4"/>
</dbReference>
<name>A0A9R0JXR3_SPIOL</name>
<dbReference type="PANTHER" id="PTHR33116">
    <property type="entry name" value="REVERSE TRANSCRIPTASE ZINC-BINDING DOMAIN-CONTAINING PROTEIN-RELATED-RELATED"/>
    <property type="match status" value="1"/>
</dbReference>
<evidence type="ECO:0000313" key="3">
    <source>
        <dbReference type="RefSeq" id="XP_021851006.1"/>
    </source>
</evidence>
<gene>
    <name evidence="3" type="primary">LOC110790536</name>
</gene>
<evidence type="ECO:0000259" key="1">
    <source>
        <dbReference type="Pfam" id="PF13966"/>
    </source>
</evidence>
<dbReference type="InterPro" id="IPR026960">
    <property type="entry name" value="RVT-Znf"/>
</dbReference>
<protein>
    <recommendedName>
        <fullName evidence="1">Reverse transcriptase zinc-binding domain-containing protein</fullName>
    </recommendedName>
</protein>
<feature type="domain" description="Reverse transcriptase zinc-binding" evidence="1">
    <location>
        <begin position="48"/>
        <end position="130"/>
    </location>
</feature>
<sequence length="229" mass="26717">MLCMSKISISWDQFTIPTAASWVVKFVCKVKNYFSDQIGYQWLQSAKYSIKGTYTQLRCLGTKVPWQKYVWNRLTIPKHRFIMWLAMLDRLKTKDRLFKVGISTGDSCPICGAQVEKVEHLFFECELSRQCKLLVFSWLGVQLNRVTVFSLLMGVQKYSRSKYRRFIIITAVASLVYNIWRARNAAIWSLHIPIVQSIVKTIQAEVKGRVMNLLNSKTSSRDLDWFHSL</sequence>
<organism evidence="2 3">
    <name type="scientific">Spinacia oleracea</name>
    <name type="common">Spinach</name>
    <dbReference type="NCBI Taxonomy" id="3562"/>
    <lineage>
        <taxon>Eukaryota</taxon>
        <taxon>Viridiplantae</taxon>
        <taxon>Streptophyta</taxon>
        <taxon>Embryophyta</taxon>
        <taxon>Tracheophyta</taxon>
        <taxon>Spermatophyta</taxon>
        <taxon>Magnoliopsida</taxon>
        <taxon>eudicotyledons</taxon>
        <taxon>Gunneridae</taxon>
        <taxon>Pentapetalae</taxon>
        <taxon>Caryophyllales</taxon>
        <taxon>Chenopodiaceae</taxon>
        <taxon>Chenopodioideae</taxon>
        <taxon>Anserineae</taxon>
        <taxon>Spinacia</taxon>
    </lineage>
</organism>
<dbReference type="OrthoDB" id="1244840at2759"/>
<dbReference type="KEGG" id="soe:110790536"/>
<reference evidence="3" key="2">
    <citation type="submission" date="2025-08" db="UniProtKB">
        <authorList>
            <consortium name="RefSeq"/>
        </authorList>
    </citation>
    <scope>IDENTIFICATION</scope>
    <source>
        <tissue evidence="3">Leaf</tissue>
    </source>
</reference>
<evidence type="ECO:0000313" key="2">
    <source>
        <dbReference type="Proteomes" id="UP000813463"/>
    </source>
</evidence>
<keyword evidence="2" id="KW-1185">Reference proteome</keyword>
<dbReference type="RefSeq" id="XP_021851006.1">
    <property type="nucleotide sequence ID" value="XM_021995314.1"/>
</dbReference>